<proteinExistence type="predicted"/>
<accession>A0A497E1W2</accession>
<dbReference type="EMBL" id="QMPZ01000161">
    <property type="protein sequence ID" value="RLE07528.1"/>
    <property type="molecule type" value="Genomic_DNA"/>
</dbReference>
<protein>
    <submittedName>
        <fullName evidence="1">Uncharacterized protein</fullName>
    </submittedName>
</protein>
<evidence type="ECO:0000313" key="1">
    <source>
        <dbReference type="EMBL" id="RLE07528.1"/>
    </source>
</evidence>
<name>A0A497E1W2_UNCAE</name>
<reference evidence="1 2" key="1">
    <citation type="submission" date="2018-06" db="EMBL/GenBank/DDBJ databases">
        <title>Extensive metabolic versatility and redundancy in microbially diverse, dynamic hydrothermal sediments.</title>
        <authorList>
            <person name="Dombrowski N."/>
            <person name="Teske A."/>
            <person name="Baker B.J."/>
        </authorList>
    </citation>
    <scope>NUCLEOTIDE SEQUENCE [LARGE SCALE GENOMIC DNA]</scope>
    <source>
        <strain evidence="1">B47_G16</strain>
    </source>
</reference>
<gene>
    <name evidence="1" type="ORF">DRJ00_07980</name>
</gene>
<sequence length="94" mass="10865">MKVISLRLDKKGIREIEEIAKREKKDKSSVVRELIGYGLLYRAIKHYKEGKLSLERISKQLNLSISETIDMLADFGVEAPIDYDDYLKGYEGLE</sequence>
<organism evidence="1 2">
    <name type="scientific">Aerophobetes bacterium</name>
    <dbReference type="NCBI Taxonomy" id="2030807"/>
    <lineage>
        <taxon>Bacteria</taxon>
        <taxon>Candidatus Aerophobota</taxon>
    </lineage>
</organism>
<evidence type="ECO:0000313" key="2">
    <source>
        <dbReference type="Proteomes" id="UP000279422"/>
    </source>
</evidence>
<comment type="caution">
    <text evidence="1">The sequence shown here is derived from an EMBL/GenBank/DDBJ whole genome shotgun (WGS) entry which is preliminary data.</text>
</comment>
<dbReference type="GO" id="GO:0006355">
    <property type="term" value="P:regulation of DNA-templated transcription"/>
    <property type="evidence" value="ECO:0007669"/>
    <property type="project" value="InterPro"/>
</dbReference>
<dbReference type="AlphaFoldDB" id="A0A497E1W2"/>
<dbReference type="Proteomes" id="UP000279422">
    <property type="component" value="Unassembled WGS sequence"/>
</dbReference>